<dbReference type="GO" id="GO:0004407">
    <property type="term" value="F:histone deacetylase activity"/>
    <property type="evidence" value="ECO:0007669"/>
    <property type="project" value="TreeGrafter"/>
</dbReference>
<dbReference type="SUPFAM" id="SSF52768">
    <property type="entry name" value="Arginase/deacetylase"/>
    <property type="match status" value="1"/>
</dbReference>
<dbReference type="PANTHER" id="PTHR10625:SF10">
    <property type="entry name" value="HISTONE DEACETYLASE HDAC1"/>
    <property type="match status" value="1"/>
</dbReference>
<dbReference type="Proteomes" id="UP000190061">
    <property type="component" value="Unassembled WGS sequence"/>
</dbReference>
<reference evidence="3 4" key="1">
    <citation type="submission" date="2017-02" db="EMBL/GenBank/DDBJ databases">
        <authorList>
            <person name="Peterson S.W."/>
        </authorList>
    </citation>
    <scope>NUCLEOTIDE SEQUENCE [LARGE SCALE GENOMIC DNA]</scope>
    <source>
        <strain evidence="3 4">DSM 21749</strain>
    </source>
</reference>
<feature type="domain" description="Histone deacetylase" evidence="2">
    <location>
        <begin position="21"/>
        <end position="306"/>
    </location>
</feature>
<dbReference type="PRINTS" id="PR01270">
    <property type="entry name" value="HDASUPER"/>
</dbReference>
<proteinExistence type="inferred from homology"/>
<evidence type="ECO:0000256" key="1">
    <source>
        <dbReference type="ARBA" id="ARBA00005947"/>
    </source>
</evidence>
<dbReference type="InterPro" id="IPR023696">
    <property type="entry name" value="Ureohydrolase_dom_sf"/>
</dbReference>
<sequence>MEGLALYRHPACLGHEPGAHHPERPARLASIYAALEREWPDIDWLEAPAATREQLLRVHEPELVALVLDTPVPPGTPAHAIDPDTFLGPGSAVAAVHAAGAGVTAVDAALQGGANRAFCAVRPPGHHATRAIPMGFCLLNNIAVAAGHACQAHGLARVAIIDFDVHHGNGTQDIFRADPKVMYLSTHQSPLYPDTGDSSERGVGNILNRPLPPGSGSDAFRSAWRDHLLPALAAFRPQLVLVSAGFDGHRRDPLAQMELEAADFGWITRELMAIADRHAEGRLVSMLEGGYNLEALAEACVAHVDALRGSRTADSAIAAT</sequence>
<dbReference type="CDD" id="cd11599">
    <property type="entry name" value="HDAC_classII_2"/>
    <property type="match status" value="1"/>
</dbReference>
<organism evidence="3 4">
    <name type="scientific">Lysobacter spongiicola DSM 21749</name>
    <dbReference type="NCBI Taxonomy" id="1122188"/>
    <lineage>
        <taxon>Bacteria</taxon>
        <taxon>Pseudomonadati</taxon>
        <taxon>Pseudomonadota</taxon>
        <taxon>Gammaproteobacteria</taxon>
        <taxon>Lysobacterales</taxon>
        <taxon>Lysobacteraceae</taxon>
        <taxon>Novilysobacter</taxon>
    </lineage>
</organism>
<name>A0A1T4QZP0_9GAMM</name>
<dbReference type="InterPro" id="IPR000286">
    <property type="entry name" value="HDACs"/>
</dbReference>
<gene>
    <name evidence="3" type="ORF">SAMN02745674_01898</name>
</gene>
<evidence type="ECO:0000313" key="4">
    <source>
        <dbReference type="Proteomes" id="UP000190061"/>
    </source>
</evidence>
<dbReference type="OrthoDB" id="9808367at2"/>
<dbReference type="STRING" id="1122188.SAMN02745674_01898"/>
<dbReference type="InterPro" id="IPR037138">
    <property type="entry name" value="His_deacetylse_dom_sf"/>
</dbReference>
<dbReference type="InterPro" id="IPR023801">
    <property type="entry name" value="His_deacetylse_dom"/>
</dbReference>
<accession>A0A1T4QZP0</accession>
<dbReference type="AlphaFoldDB" id="A0A1T4QZP0"/>
<dbReference type="EMBL" id="FUXP01000006">
    <property type="protein sequence ID" value="SKA09239.1"/>
    <property type="molecule type" value="Genomic_DNA"/>
</dbReference>
<keyword evidence="4" id="KW-1185">Reference proteome</keyword>
<evidence type="ECO:0000313" key="3">
    <source>
        <dbReference type="EMBL" id="SKA09239.1"/>
    </source>
</evidence>
<dbReference type="RefSeq" id="WP_078758471.1">
    <property type="nucleotide sequence ID" value="NZ_FUXP01000006.1"/>
</dbReference>
<dbReference type="PANTHER" id="PTHR10625">
    <property type="entry name" value="HISTONE DEACETYLASE HDAC1-RELATED"/>
    <property type="match status" value="1"/>
</dbReference>
<dbReference type="Gene3D" id="3.40.800.20">
    <property type="entry name" value="Histone deacetylase domain"/>
    <property type="match status" value="1"/>
</dbReference>
<dbReference type="Pfam" id="PF00850">
    <property type="entry name" value="Hist_deacetyl"/>
    <property type="match status" value="1"/>
</dbReference>
<dbReference type="GO" id="GO:0040029">
    <property type="term" value="P:epigenetic regulation of gene expression"/>
    <property type="evidence" value="ECO:0007669"/>
    <property type="project" value="TreeGrafter"/>
</dbReference>
<evidence type="ECO:0000259" key="2">
    <source>
        <dbReference type="Pfam" id="PF00850"/>
    </source>
</evidence>
<protein>
    <submittedName>
        <fullName evidence="3">Acetoin utilization deacetylase AcuC</fullName>
    </submittedName>
</protein>
<comment type="similarity">
    <text evidence="1">Belongs to the histone deacetylase family.</text>
</comment>